<accession>A0A5N6XZR9</accession>
<protein>
    <submittedName>
        <fullName evidence="1">Uncharacterized protein</fullName>
    </submittedName>
</protein>
<dbReference type="EMBL" id="ML737164">
    <property type="protein sequence ID" value="KAE8338674.1"/>
    <property type="molecule type" value="Genomic_DNA"/>
</dbReference>
<name>A0A5N6XZR9_9EURO</name>
<organism evidence="1">
    <name type="scientific">Aspergillus arachidicola</name>
    <dbReference type="NCBI Taxonomy" id="656916"/>
    <lineage>
        <taxon>Eukaryota</taxon>
        <taxon>Fungi</taxon>
        <taxon>Dikarya</taxon>
        <taxon>Ascomycota</taxon>
        <taxon>Pezizomycotina</taxon>
        <taxon>Eurotiomycetes</taxon>
        <taxon>Eurotiomycetidae</taxon>
        <taxon>Eurotiales</taxon>
        <taxon>Aspergillaceae</taxon>
        <taxon>Aspergillus</taxon>
        <taxon>Aspergillus subgen. Circumdati</taxon>
    </lineage>
</organism>
<proteinExistence type="predicted"/>
<reference evidence="1" key="1">
    <citation type="submission" date="2019-04" db="EMBL/GenBank/DDBJ databases">
        <title>Friends and foes A comparative genomics study of 23 Aspergillus species from section Flavi.</title>
        <authorList>
            <consortium name="DOE Joint Genome Institute"/>
            <person name="Kjaerbolling I."/>
            <person name="Vesth T."/>
            <person name="Frisvad J.C."/>
            <person name="Nybo J.L."/>
            <person name="Theobald S."/>
            <person name="Kildgaard S."/>
            <person name="Isbrandt T."/>
            <person name="Kuo A."/>
            <person name="Sato A."/>
            <person name="Lyhne E.K."/>
            <person name="Kogle M.E."/>
            <person name="Wiebenga A."/>
            <person name="Kun R.S."/>
            <person name="Lubbers R.J."/>
            <person name="Makela M.R."/>
            <person name="Barry K."/>
            <person name="Chovatia M."/>
            <person name="Clum A."/>
            <person name="Daum C."/>
            <person name="Haridas S."/>
            <person name="He G."/>
            <person name="LaButti K."/>
            <person name="Lipzen A."/>
            <person name="Mondo S."/>
            <person name="Riley R."/>
            <person name="Salamov A."/>
            <person name="Simmons B.A."/>
            <person name="Magnuson J.K."/>
            <person name="Henrissat B."/>
            <person name="Mortensen U.H."/>
            <person name="Larsen T.O."/>
            <person name="Devries R.P."/>
            <person name="Grigoriev I.V."/>
            <person name="Machida M."/>
            <person name="Baker S.E."/>
            <person name="Andersen M.R."/>
        </authorList>
    </citation>
    <scope>NUCLEOTIDE SEQUENCE</scope>
    <source>
        <strain evidence="1">CBS 117612</strain>
    </source>
</reference>
<evidence type="ECO:0000313" key="1">
    <source>
        <dbReference type="EMBL" id="KAE8338674.1"/>
    </source>
</evidence>
<gene>
    <name evidence="1" type="ORF">BDV24DRAFT_84930</name>
</gene>
<dbReference type="AlphaFoldDB" id="A0A5N6XZR9"/>
<dbReference type="Proteomes" id="UP000325558">
    <property type="component" value="Unassembled WGS sequence"/>
</dbReference>
<sequence length="84" mass="8767">MALVAWVYPVASCNKSAGRCVVSTVMVVFLYTALGGGADARLTASFRDGAPHCSPVAWCQLGCGPSQNMQASERLAIRGDMSSI</sequence>